<reference evidence="6 7" key="1">
    <citation type="submission" date="2017-12" db="EMBL/GenBank/DDBJ databases">
        <title>Gene loss provides genomic basis for host adaptation in cereal stripe rust fungi.</title>
        <authorList>
            <person name="Xia C."/>
        </authorList>
    </citation>
    <scope>NUCLEOTIDE SEQUENCE [LARGE SCALE GENOMIC DNA]</scope>
    <source>
        <strain evidence="6 7">93TX-2</strain>
    </source>
</reference>
<dbReference type="PANTHER" id="PTHR23271:SF1">
    <property type="entry name" value="U3 SMALL NUCLEOLAR RNA-ASSOCIATED PROTEIN 6 HOMOLOG"/>
    <property type="match status" value="1"/>
</dbReference>
<reference evidence="7" key="2">
    <citation type="journal article" date="2018" name="BMC Genomics">
        <title>Genomic insights into host adaptation between the wheat stripe rust pathogen (Puccinia striiformis f. sp. tritici) and the barley stripe rust pathogen (Puccinia striiformis f. sp. hordei).</title>
        <authorList>
            <person name="Xia C."/>
            <person name="Wang M."/>
            <person name="Yin C."/>
            <person name="Cornejo O.E."/>
            <person name="Hulbert S.H."/>
            <person name="Chen X."/>
        </authorList>
    </citation>
    <scope>NUCLEOTIDE SEQUENCE [LARGE SCALE GENOMIC DNA]</scope>
    <source>
        <strain evidence="7">93TX-2</strain>
    </source>
</reference>
<dbReference type="VEuPathDB" id="FungiDB:PSTT_05101"/>
<dbReference type="Proteomes" id="UP000238274">
    <property type="component" value="Unassembled WGS sequence"/>
</dbReference>
<dbReference type="GO" id="GO:0030515">
    <property type="term" value="F:snoRNA binding"/>
    <property type="evidence" value="ECO:0007669"/>
    <property type="project" value="InterPro"/>
</dbReference>
<evidence type="ECO:0000259" key="5">
    <source>
        <dbReference type="Pfam" id="PF08640"/>
    </source>
</evidence>
<evidence type="ECO:0000313" key="6">
    <source>
        <dbReference type="EMBL" id="POW08604.1"/>
    </source>
</evidence>
<dbReference type="GO" id="GO:0000462">
    <property type="term" value="P:maturation of SSU-rRNA from tricistronic rRNA transcript (SSU-rRNA, 5.8S rRNA, LSU-rRNA)"/>
    <property type="evidence" value="ECO:0007669"/>
    <property type="project" value="InterPro"/>
</dbReference>
<dbReference type="PANTHER" id="PTHR23271">
    <property type="entry name" value="HEPATOCELLULAR CARCINOMA-ASSOCIATED ANTIGEN 66"/>
    <property type="match status" value="1"/>
</dbReference>
<dbReference type="SUPFAM" id="SSF48452">
    <property type="entry name" value="TPR-like"/>
    <property type="match status" value="1"/>
</dbReference>
<evidence type="ECO:0000313" key="7">
    <source>
        <dbReference type="Proteomes" id="UP000238274"/>
    </source>
</evidence>
<dbReference type="VEuPathDB" id="FungiDB:PSHT_09506"/>
<dbReference type="InterPro" id="IPR011990">
    <property type="entry name" value="TPR-like_helical_dom_sf"/>
</dbReference>
<gene>
    <name evidence="6" type="ORF">PSHT_09506</name>
</gene>
<evidence type="ECO:0000256" key="4">
    <source>
        <dbReference type="ARBA" id="ARBA00023242"/>
    </source>
</evidence>
<keyword evidence="3" id="KW-0677">Repeat</keyword>
<keyword evidence="2" id="KW-0698">rRNA processing</keyword>
<name>A0A2S4VGE8_9BASI</name>
<dbReference type="OrthoDB" id="28112at2759"/>
<keyword evidence="4" id="KW-0539">Nucleus</keyword>
<comment type="caution">
    <text evidence="6">The sequence shown here is derived from an EMBL/GenBank/DDBJ whole genome shotgun (WGS) entry which is preliminary data.</text>
</comment>
<feature type="domain" description="U3 small nucleolar RNA-associated protein 6 N-terminal" evidence="5">
    <location>
        <begin position="8"/>
        <end position="53"/>
    </location>
</feature>
<reference evidence="7" key="3">
    <citation type="journal article" date="2018" name="Mol. Plant Microbe Interact.">
        <title>Genome sequence resources for the wheat stripe rust pathogen (Puccinia striiformis f. sp. tritici) and the barley stripe rust pathogen (Puccinia striiformis f. sp. hordei).</title>
        <authorList>
            <person name="Xia C."/>
            <person name="Wang M."/>
            <person name="Yin C."/>
            <person name="Cornejo O.E."/>
            <person name="Hulbert S.H."/>
            <person name="Chen X."/>
        </authorList>
    </citation>
    <scope>NUCLEOTIDE SEQUENCE [LARGE SCALE GENOMIC DNA]</scope>
    <source>
        <strain evidence="7">93TX-2</strain>
    </source>
</reference>
<sequence length="616" mass="70348">MESAQLRMERMLPELRDLEQKKTFTKPEISAIVTQRNYYEALIARPKKPECYINISRHAKGRTTLSDYSIPLHILSLYSAAAKRFPESLELWASYIAYSLTQASNKLVSRVLSAAIAAHPSHAAFWVMAAQFEADDGNSLPLWIEWIRIELNFIRVMEKRREAFGLLDSQSNSNDPDRSIQPEHIEHVDQALQTTDDLDQLPEEPDTPMTPLDRKIDVTELKGQEALLSGALVRVVLQNACQAIPGLDIFDAILPLLHAFESPLRPTLLHFLYGQISEMYPNSPKALNLVDLLGSTILHLQQLCKDKSDLKSMSEEFLIFLIEMHTILKEVEVRQYVSAVIRKTVSSAIKRKTDTPKLHQLAITHYENSEAINDGLQLAKTATQRFPECLDLWDSRLGLLLKTNEDSPATPDTLLVFQQAIQRFPGSIRLAEQYTQLLKHQHTKHALNDQELWSSIEDQLDITLKTCPLKLDESRQSARYPPLNVAEVYQRALTECPSRRTLPKLTQYLSNKSILSLNFLSWLLDFKSIPRDDEKEDLKSLEDLHELVISHPNAQLDQWINYLSFLLINKKDCHKAGQLLAKAKTSLGRKAFEQLEQKWMLINSSVDDVTAMQVEQ</sequence>
<proteinExistence type="predicted"/>
<keyword evidence="7" id="KW-1185">Reference proteome</keyword>
<organism evidence="6 7">
    <name type="scientific">Puccinia striiformis</name>
    <dbReference type="NCBI Taxonomy" id="27350"/>
    <lineage>
        <taxon>Eukaryota</taxon>
        <taxon>Fungi</taxon>
        <taxon>Dikarya</taxon>
        <taxon>Basidiomycota</taxon>
        <taxon>Pucciniomycotina</taxon>
        <taxon>Pucciniomycetes</taxon>
        <taxon>Pucciniales</taxon>
        <taxon>Pucciniaceae</taxon>
        <taxon>Puccinia</taxon>
    </lineage>
</organism>
<dbReference type="AlphaFoldDB" id="A0A2S4VGE8"/>
<dbReference type="GO" id="GO:0032040">
    <property type="term" value="C:small-subunit processome"/>
    <property type="evidence" value="ECO:0007669"/>
    <property type="project" value="TreeGrafter"/>
</dbReference>
<comment type="subcellular location">
    <subcellularLocation>
        <location evidence="1">Nucleus</location>
        <location evidence="1">Nucleolus</location>
    </subcellularLocation>
</comment>
<dbReference type="InterPro" id="IPR055347">
    <property type="entry name" value="UTP6_N"/>
</dbReference>
<dbReference type="EMBL" id="PKSM01000135">
    <property type="protein sequence ID" value="POW08604.1"/>
    <property type="molecule type" value="Genomic_DNA"/>
</dbReference>
<protein>
    <recommendedName>
        <fullName evidence="5">U3 small nucleolar RNA-associated protein 6 N-terminal domain-containing protein</fullName>
    </recommendedName>
</protein>
<dbReference type="GO" id="GO:0034388">
    <property type="term" value="C:Pwp2p-containing subcomplex of 90S preribosome"/>
    <property type="evidence" value="ECO:0007669"/>
    <property type="project" value="TreeGrafter"/>
</dbReference>
<dbReference type="Gene3D" id="1.25.40.10">
    <property type="entry name" value="Tetratricopeptide repeat domain"/>
    <property type="match status" value="2"/>
</dbReference>
<evidence type="ECO:0000256" key="2">
    <source>
        <dbReference type="ARBA" id="ARBA00022552"/>
    </source>
</evidence>
<accession>A0A2S4VGE8</accession>
<dbReference type="InterPro" id="IPR013949">
    <property type="entry name" value="Utp6"/>
</dbReference>
<dbReference type="Pfam" id="PF08640">
    <property type="entry name" value="U3_assoc_6"/>
    <property type="match status" value="1"/>
</dbReference>
<evidence type="ECO:0000256" key="3">
    <source>
        <dbReference type="ARBA" id="ARBA00022737"/>
    </source>
</evidence>
<evidence type="ECO:0000256" key="1">
    <source>
        <dbReference type="ARBA" id="ARBA00004604"/>
    </source>
</evidence>